<feature type="compositionally biased region" description="Polar residues" evidence="3">
    <location>
        <begin position="451"/>
        <end position="463"/>
    </location>
</feature>
<keyword evidence="1 2" id="KW-0371">Homeobox</keyword>
<dbReference type="HOGENOM" id="CLU_436267_0_0_1"/>
<evidence type="ECO:0000256" key="2">
    <source>
        <dbReference type="RuleBase" id="RU000682"/>
    </source>
</evidence>
<gene>
    <name evidence="5" type="ORF">UHOR_00887</name>
</gene>
<feature type="region of interest" description="Disordered" evidence="3">
    <location>
        <begin position="142"/>
        <end position="165"/>
    </location>
</feature>
<reference evidence="5 6" key="1">
    <citation type="journal article" date="2012" name="Plant Cell">
        <title>Genome comparison of barley and maize smut fungi reveals targeted loss of RNA silencing components and species-specific presence of transposable elements.</title>
        <authorList>
            <person name="Laurie J.D."/>
            <person name="Ali S."/>
            <person name="Linning R."/>
            <person name="Mannhaupt G."/>
            <person name="Wong P."/>
            <person name="Gueldener U."/>
            <person name="Muensterkoetter M."/>
            <person name="Moore R."/>
            <person name="Kahmann R."/>
            <person name="Bakkeren G."/>
            <person name="Schirawski J."/>
        </authorList>
    </citation>
    <scope>NUCLEOTIDE SEQUENCE [LARGE SCALE GENOMIC DNA]</scope>
    <source>
        <strain evidence="6">Uh4875-4</strain>
    </source>
</reference>
<dbReference type="STRING" id="1128400.I2FSZ9"/>
<dbReference type="EMBL" id="CAGI01000150">
    <property type="protein sequence ID" value="CCF50042.1"/>
    <property type="molecule type" value="Genomic_DNA"/>
</dbReference>
<proteinExistence type="predicted"/>
<evidence type="ECO:0000256" key="3">
    <source>
        <dbReference type="SAM" id="MobiDB-lite"/>
    </source>
</evidence>
<comment type="caution">
    <text evidence="5">The sequence shown here is derived from an EMBL/GenBank/DDBJ whole genome shotgun (WGS) entry which is preliminary data.</text>
</comment>
<feature type="domain" description="Homeobox" evidence="4">
    <location>
        <begin position="157"/>
        <end position="208"/>
    </location>
</feature>
<feature type="region of interest" description="Disordered" evidence="3">
    <location>
        <begin position="217"/>
        <end position="338"/>
    </location>
</feature>
<dbReference type="InterPro" id="IPR001356">
    <property type="entry name" value="HD"/>
</dbReference>
<dbReference type="CDD" id="cd00086">
    <property type="entry name" value="homeodomain"/>
    <property type="match status" value="1"/>
</dbReference>
<sequence>MAASTLLHQVNNLASQLHSMLPGIKRLSEPISSQNHATLKLSWPIQDYIIRDIEGFGITGECRRSLVAIYKDKIRQLCRLYEEVYDAAHTDLHQRGFCNEGFAEAFRELMARKFSLQARKAWHTILDAVKTHHREQVLQHVEQTEKNARHPRLYESHDSTKPCRGHDSDAVRILEQAFQHTPNITQAEKYRLAEVTGLKPKQVTIWLRVDGFNFFQNRRNRKGRKGPKTEPTSPSQHFDPLSEPPHTPSSPSTRVFTLSEKKRKTYGALGRGSPSLSVSDSDDSSLSLKKPRFPRACSTTSEASASSLELKKSFTSWGSPSSRSTSSSSTSSSQSDCFDSPGRAYNVFRLINPLKYEGHAKQDMPAVTMATPPQPTYAGVRQEQRSPFTSDNVNLSNFSQHQQLGFHTDSGDIKLNFGDLQFNQEALHKGLRESIQKALDISAMRQESDRSVSGSSWATMESTTTDDDGWIDEDKVPAAPLCNTPVSQVVVEQRHAPSFGMSFQQSLPSNQIASSSSNTTTDSSFSLADENDSFDLNQFFESAASAPATFLPSSSPFVPHQQYSPQASLVQTAPTIAGGMDAANSCLDFEVEMSDIQDYLNSSFLAPAPIQPSMAGVDGEGTIAGGSQTEVQGGERPAQFYLNFDLGPEMFSLE</sequence>
<dbReference type="InterPro" id="IPR009057">
    <property type="entry name" value="Homeodomain-like_sf"/>
</dbReference>
<dbReference type="SMART" id="SM00389">
    <property type="entry name" value="HOX"/>
    <property type="match status" value="1"/>
</dbReference>
<name>I2FSZ9_USTHO</name>
<dbReference type="Proteomes" id="UP000006174">
    <property type="component" value="Unassembled WGS sequence"/>
</dbReference>
<feature type="compositionally biased region" description="Low complexity" evidence="3">
    <location>
        <begin position="298"/>
        <end position="335"/>
    </location>
</feature>
<feature type="DNA-binding region" description="Homeobox" evidence="1">
    <location>
        <begin position="159"/>
        <end position="209"/>
    </location>
</feature>
<dbReference type="Gene3D" id="1.10.10.60">
    <property type="entry name" value="Homeodomain-like"/>
    <property type="match status" value="1"/>
</dbReference>
<dbReference type="eggNOG" id="ENOG502SCAS">
    <property type="taxonomic scope" value="Eukaryota"/>
</dbReference>
<protein>
    <submittedName>
        <fullName evidence="5">Probable b mating type locus, bW1 allele</fullName>
    </submittedName>
</protein>
<dbReference type="PROSITE" id="PS50071">
    <property type="entry name" value="HOMEOBOX_2"/>
    <property type="match status" value="1"/>
</dbReference>
<dbReference type="SUPFAM" id="SSF46689">
    <property type="entry name" value="Homeodomain-like"/>
    <property type="match status" value="1"/>
</dbReference>
<keyword evidence="1 2" id="KW-0539">Nucleus</keyword>
<feature type="region of interest" description="Disordered" evidence="3">
    <location>
        <begin position="450"/>
        <end position="471"/>
    </location>
</feature>
<feature type="compositionally biased region" description="Low complexity" evidence="3">
    <location>
        <begin position="273"/>
        <end position="288"/>
    </location>
</feature>
<evidence type="ECO:0000259" key="4">
    <source>
        <dbReference type="PROSITE" id="PS50071"/>
    </source>
</evidence>
<keyword evidence="1 2" id="KW-0238">DNA-binding</keyword>
<evidence type="ECO:0000313" key="5">
    <source>
        <dbReference type="EMBL" id="CCF50042.1"/>
    </source>
</evidence>
<keyword evidence="6" id="KW-1185">Reference proteome</keyword>
<dbReference type="OMA" id="HTPNITQ"/>
<dbReference type="Pfam" id="PF00046">
    <property type="entry name" value="Homeodomain"/>
    <property type="match status" value="1"/>
</dbReference>
<evidence type="ECO:0000313" key="6">
    <source>
        <dbReference type="Proteomes" id="UP000006174"/>
    </source>
</evidence>
<evidence type="ECO:0000256" key="1">
    <source>
        <dbReference type="PROSITE-ProRule" id="PRU00108"/>
    </source>
</evidence>
<dbReference type="GO" id="GO:0003677">
    <property type="term" value="F:DNA binding"/>
    <property type="evidence" value="ECO:0007669"/>
    <property type="project" value="UniProtKB-UniRule"/>
</dbReference>
<organism evidence="5 6">
    <name type="scientific">Ustilago hordei</name>
    <name type="common">Barley covered smut fungus</name>
    <dbReference type="NCBI Taxonomy" id="120017"/>
    <lineage>
        <taxon>Eukaryota</taxon>
        <taxon>Fungi</taxon>
        <taxon>Dikarya</taxon>
        <taxon>Basidiomycota</taxon>
        <taxon>Ustilaginomycotina</taxon>
        <taxon>Ustilaginomycetes</taxon>
        <taxon>Ustilaginales</taxon>
        <taxon>Ustilaginaceae</taxon>
        <taxon>Ustilago</taxon>
    </lineage>
</organism>
<dbReference type="GO" id="GO:0005634">
    <property type="term" value="C:nucleus"/>
    <property type="evidence" value="ECO:0007669"/>
    <property type="project" value="UniProtKB-SubCell"/>
</dbReference>
<dbReference type="AlphaFoldDB" id="I2FSZ9"/>
<accession>I2FSZ9</accession>
<comment type="subcellular location">
    <subcellularLocation>
        <location evidence="1 2">Nucleus</location>
    </subcellularLocation>
</comment>